<dbReference type="AlphaFoldDB" id="A0AAE0VKH6"/>
<feature type="signal peptide" evidence="2">
    <location>
        <begin position="1"/>
        <end position="21"/>
    </location>
</feature>
<name>A0AAE0VKH6_9BIVA</name>
<keyword evidence="4" id="KW-1185">Reference proteome</keyword>
<reference evidence="3" key="2">
    <citation type="journal article" date="2021" name="Genome Biol. Evol.">
        <title>Developing a high-quality reference genome for a parasitic bivalve with doubly uniparental inheritance (Bivalvia: Unionida).</title>
        <authorList>
            <person name="Smith C.H."/>
        </authorList>
    </citation>
    <scope>NUCLEOTIDE SEQUENCE</scope>
    <source>
        <strain evidence="3">CHS0354</strain>
        <tissue evidence="3">Mantle</tissue>
    </source>
</reference>
<proteinExistence type="predicted"/>
<reference evidence="3" key="1">
    <citation type="journal article" date="2021" name="Genome Biol. Evol.">
        <title>A High-Quality Reference Genome for a Parasitic Bivalve with Doubly Uniparental Inheritance (Bivalvia: Unionida).</title>
        <authorList>
            <person name="Smith C.H."/>
        </authorList>
    </citation>
    <scope>NUCLEOTIDE SEQUENCE</scope>
    <source>
        <strain evidence="3">CHS0354</strain>
    </source>
</reference>
<gene>
    <name evidence="3" type="ORF">CHS0354_032992</name>
</gene>
<protein>
    <submittedName>
        <fullName evidence="3">Uncharacterized protein</fullName>
    </submittedName>
</protein>
<dbReference type="Proteomes" id="UP001195483">
    <property type="component" value="Unassembled WGS sequence"/>
</dbReference>
<feature type="non-terminal residue" evidence="3">
    <location>
        <position position="106"/>
    </location>
</feature>
<evidence type="ECO:0000313" key="4">
    <source>
        <dbReference type="Proteomes" id="UP001195483"/>
    </source>
</evidence>
<sequence>MGSAPHYLTLGVLEFLTSLLGHWSPPHYSEHVSEESQTIKLQSLRGGKEAQKEGSIINTTANNPQLGTSTEGASMEPHLINVITQEVSDMLTTQMTREINNKFDQI</sequence>
<dbReference type="EMBL" id="JAEAOA010001942">
    <property type="protein sequence ID" value="KAK3581264.1"/>
    <property type="molecule type" value="Genomic_DNA"/>
</dbReference>
<comment type="caution">
    <text evidence="3">The sequence shown here is derived from an EMBL/GenBank/DDBJ whole genome shotgun (WGS) entry which is preliminary data.</text>
</comment>
<evidence type="ECO:0000256" key="1">
    <source>
        <dbReference type="SAM" id="MobiDB-lite"/>
    </source>
</evidence>
<organism evidence="3 4">
    <name type="scientific">Potamilus streckersoni</name>
    <dbReference type="NCBI Taxonomy" id="2493646"/>
    <lineage>
        <taxon>Eukaryota</taxon>
        <taxon>Metazoa</taxon>
        <taxon>Spiralia</taxon>
        <taxon>Lophotrochozoa</taxon>
        <taxon>Mollusca</taxon>
        <taxon>Bivalvia</taxon>
        <taxon>Autobranchia</taxon>
        <taxon>Heteroconchia</taxon>
        <taxon>Palaeoheterodonta</taxon>
        <taxon>Unionida</taxon>
        <taxon>Unionoidea</taxon>
        <taxon>Unionidae</taxon>
        <taxon>Ambleminae</taxon>
        <taxon>Lampsilini</taxon>
        <taxon>Potamilus</taxon>
    </lineage>
</organism>
<accession>A0AAE0VKH6</accession>
<keyword evidence="2" id="KW-0732">Signal</keyword>
<reference evidence="3" key="3">
    <citation type="submission" date="2023-05" db="EMBL/GenBank/DDBJ databases">
        <authorList>
            <person name="Smith C.H."/>
        </authorList>
    </citation>
    <scope>NUCLEOTIDE SEQUENCE</scope>
    <source>
        <strain evidence="3">CHS0354</strain>
        <tissue evidence="3">Mantle</tissue>
    </source>
</reference>
<feature type="region of interest" description="Disordered" evidence="1">
    <location>
        <begin position="27"/>
        <end position="74"/>
    </location>
</feature>
<feature type="chain" id="PRO_5041913988" evidence="2">
    <location>
        <begin position="22"/>
        <end position="106"/>
    </location>
</feature>
<feature type="compositionally biased region" description="Polar residues" evidence="1">
    <location>
        <begin position="56"/>
        <end position="72"/>
    </location>
</feature>
<evidence type="ECO:0000256" key="2">
    <source>
        <dbReference type="SAM" id="SignalP"/>
    </source>
</evidence>
<evidence type="ECO:0000313" key="3">
    <source>
        <dbReference type="EMBL" id="KAK3581264.1"/>
    </source>
</evidence>